<feature type="signal peptide" evidence="8">
    <location>
        <begin position="1"/>
        <end position="21"/>
    </location>
</feature>
<sequence length="153" mass="16989">MGKILGASLLILWLLQGWVNGQQEKNNQQQVKQSPPSLIFQEGETSVLNCTYENTLFDYFPWYRQYPGEGPVLLVAIRSVESKKENGRFTAVFSKSDKQISLHIKPSQPADSATYFCAASTQCSPGTCSLYPNPPPRRQPNSALGAYTSRGVK</sequence>
<evidence type="ECO:0000256" key="6">
    <source>
        <dbReference type="ARBA" id="ARBA00043266"/>
    </source>
</evidence>
<dbReference type="InterPro" id="IPR013783">
    <property type="entry name" value="Ig-like_fold"/>
</dbReference>
<reference evidence="10" key="2">
    <citation type="submission" date="2025-08" db="UniProtKB">
        <authorList>
            <consortium name="Ensembl"/>
        </authorList>
    </citation>
    <scope>IDENTIFICATION</scope>
    <source>
        <strain evidence="10">Thorbecke</strain>
    </source>
</reference>
<dbReference type="HOGENOM" id="CLU_077975_8_3_1"/>
<dbReference type="SMART" id="SM00406">
    <property type="entry name" value="IGv"/>
    <property type="match status" value="1"/>
</dbReference>
<dbReference type="Pfam" id="PF07686">
    <property type="entry name" value="V-set"/>
    <property type="match status" value="1"/>
</dbReference>
<dbReference type="Gene3D" id="2.60.40.10">
    <property type="entry name" value="Immunoglobulins"/>
    <property type="match status" value="1"/>
</dbReference>
<keyword evidence="11" id="KW-1185">Reference proteome</keyword>
<dbReference type="SUPFAM" id="SSF48726">
    <property type="entry name" value="Immunoglobulin"/>
    <property type="match status" value="1"/>
</dbReference>
<dbReference type="Ensembl" id="ENSOCUT00000031256.2">
    <property type="protein sequence ID" value="ENSOCUP00000016462.2"/>
    <property type="gene ID" value="ENSOCUG00000024986.2"/>
</dbReference>
<keyword evidence="6" id="KW-1279">T cell receptor</keyword>
<evidence type="ECO:0000256" key="7">
    <source>
        <dbReference type="SAM" id="MobiDB-lite"/>
    </source>
</evidence>
<evidence type="ECO:0000256" key="3">
    <source>
        <dbReference type="ARBA" id="ARBA00023130"/>
    </source>
</evidence>
<name>G1THQ1_RABIT</name>
<dbReference type="SMART" id="SM00409">
    <property type="entry name" value="IG"/>
    <property type="match status" value="1"/>
</dbReference>
<reference evidence="10" key="3">
    <citation type="submission" date="2025-09" db="UniProtKB">
        <authorList>
            <consortium name="Ensembl"/>
        </authorList>
    </citation>
    <scope>IDENTIFICATION</scope>
    <source>
        <strain evidence="10">Thorbecke</strain>
    </source>
</reference>
<evidence type="ECO:0000313" key="11">
    <source>
        <dbReference type="Proteomes" id="UP000001811"/>
    </source>
</evidence>
<dbReference type="PaxDb" id="9986-ENSOCUP00000016462"/>
<dbReference type="PANTHER" id="PTHR19343:SF0">
    <property type="entry name" value="T CELL RECEPTOR ALPHA VARIABLE 23_DELTA VARIABLE 6"/>
    <property type="match status" value="1"/>
</dbReference>
<keyword evidence="5" id="KW-0393">Immunoglobulin domain</keyword>
<dbReference type="GeneTree" id="ENSGT00940000153130"/>
<dbReference type="GO" id="GO:0002250">
    <property type="term" value="P:adaptive immune response"/>
    <property type="evidence" value="ECO:0007669"/>
    <property type="project" value="UniProtKB-KW"/>
</dbReference>
<feature type="region of interest" description="Disordered" evidence="7">
    <location>
        <begin position="132"/>
        <end position="153"/>
    </location>
</feature>
<dbReference type="PANTHER" id="PTHR19343">
    <property type="entry name" value="T CELL RECEPTOR ALPHA VARIABLE 1-2"/>
    <property type="match status" value="1"/>
</dbReference>
<dbReference type="Proteomes" id="UP000001811">
    <property type="component" value="Chromosome 17"/>
</dbReference>
<dbReference type="CDD" id="cd04983">
    <property type="entry name" value="IgV_TCR_alpha"/>
    <property type="match status" value="1"/>
</dbReference>
<dbReference type="Bgee" id="ENSOCUG00000024986">
    <property type="expression patterns" value="Expressed in blood"/>
</dbReference>
<dbReference type="STRING" id="9986.ENSOCUP00000016462"/>
<dbReference type="PROSITE" id="PS50835">
    <property type="entry name" value="IG_LIKE"/>
    <property type="match status" value="1"/>
</dbReference>
<dbReference type="eggNOG" id="ENOG502SSUZ">
    <property type="taxonomic scope" value="Eukaryota"/>
</dbReference>
<feature type="domain" description="Ig-like" evidence="9">
    <location>
        <begin position="29"/>
        <end position="120"/>
    </location>
</feature>
<keyword evidence="1 8" id="KW-0732">Signal</keyword>
<dbReference type="InterPro" id="IPR003599">
    <property type="entry name" value="Ig_sub"/>
</dbReference>
<keyword evidence="4" id="KW-0675">Receptor</keyword>
<dbReference type="GO" id="GO:0042605">
    <property type="term" value="F:peptide antigen binding"/>
    <property type="evidence" value="ECO:0007669"/>
    <property type="project" value="TreeGrafter"/>
</dbReference>
<evidence type="ECO:0000259" key="9">
    <source>
        <dbReference type="PROSITE" id="PS50835"/>
    </source>
</evidence>
<evidence type="ECO:0000256" key="1">
    <source>
        <dbReference type="ARBA" id="ARBA00022729"/>
    </source>
</evidence>
<keyword evidence="3" id="KW-1064">Adaptive immunity</keyword>
<gene>
    <name evidence="10" type="primary">TRAV23DV6</name>
</gene>
<evidence type="ECO:0000313" key="10">
    <source>
        <dbReference type="Ensembl" id="ENSOCUP00000016462.2"/>
    </source>
</evidence>
<dbReference type="InterPro" id="IPR036179">
    <property type="entry name" value="Ig-like_dom_sf"/>
</dbReference>
<dbReference type="InterPro" id="IPR007110">
    <property type="entry name" value="Ig-like_dom"/>
</dbReference>
<dbReference type="AlphaFoldDB" id="G1THQ1"/>
<dbReference type="SMR" id="G1THQ1"/>
<evidence type="ECO:0000256" key="8">
    <source>
        <dbReference type="SAM" id="SignalP"/>
    </source>
</evidence>
<feature type="chain" id="PRO_5023907706" evidence="8">
    <location>
        <begin position="22"/>
        <end position="153"/>
    </location>
</feature>
<dbReference type="FunCoup" id="G1THQ1">
    <property type="interactions" value="104"/>
</dbReference>
<dbReference type="GO" id="GO:0042101">
    <property type="term" value="C:T cell receptor complex"/>
    <property type="evidence" value="ECO:0007669"/>
    <property type="project" value="UniProtKB-KW"/>
</dbReference>
<proteinExistence type="predicted"/>
<organism evidence="10 11">
    <name type="scientific">Oryctolagus cuniculus</name>
    <name type="common">Rabbit</name>
    <dbReference type="NCBI Taxonomy" id="9986"/>
    <lineage>
        <taxon>Eukaryota</taxon>
        <taxon>Metazoa</taxon>
        <taxon>Chordata</taxon>
        <taxon>Craniata</taxon>
        <taxon>Vertebrata</taxon>
        <taxon>Euteleostomi</taxon>
        <taxon>Mammalia</taxon>
        <taxon>Eutheria</taxon>
        <taxon>Euarchontoglires</taxon>
        <taxon>Glires</taxon>
        <taxon>Lagomorpha</taxon>
        <taxon>Leporidae</taxon>
        <taxon>Oryctolagus</taxon>
    </lineage>
</organism>
<keyword evidence="2" id="KW-0391">Immunity</keyword>
<evidence type="ECO:0000256" key="5">
    <source>
        <dbReference type="ARBA" id="ARBA00023319"/>
    </source>
</evidence>
<dbReference type="InterPro" id="IPR013106">
    <property type="entry name" value="Ig_V-set"/>
</dbReference>
<evidence type="ECO:0000256" key="4">
    <source>
        <dbReference type="ARBA" id="ARBA00023170"/>
    </source>
</evidence>
<accession>G1THQ1</accession>
<reference evidence="10 11" key="1">
    <citation type="journal article" date="2011" name="Nature">
        <title>A high-resolution map of human evolutionary constraint using 29 mammals.</title>
        <authorList>
            <person name="Lindblad-Toh K."/>
            <person name="Garber M."/>
            <person name="Zuk O."/>
            <person name="Lin M.F."/>
            <person name="Parker B.J."/>
            <person name="Washietl S."/>
            <person name="Kheradpour P."/>
            <person name="Ernst J."/>
            <person name="Jordan G."/>
            <person name="Mauceli E."/>
            <person name="Ward L.D."/>
            <person name="Lowe C.B."/>
            <person name="Holloway A.K."/>
            <person name="Clamp M."/>
            <person name="Gnerre S."/>
            <person name="Alfoldi J."/>
            <person name="Beal K."/>
            <person name="Chang J."/>
            <person name="Clawson H."/>
            <person name="Cuff J."/>
            <person name="Di Palma F."/>
            <person name="Fitzgerald S."/>
            <person name="Flicek P."/>
            <person name="Guttman M."/>
            <person name="Hubisz M.J."/>
            <person name="Jaffe D.B."/>
            <person name="Jungreis I."/>
            <person name="Kent W.J."/>
            <person name="Kostka D."/>
            <person name="Lara M."/>
            <person name="Martins A.L."/>
            <person name="Massingham T."/>
            <person name="Moltke I."/>
            <person name="Raney B.J."/>
            <person name="Rasmussen M.D."/>
            <person name="Robinson J."/>
            <person name="Stark A."/>
            <person name="Vilella A.J."/>
            <person name="Wen J."/>
            <person name="Xie X."/>
            <person name="Zody M.C."/>
            <person name="Baldwin J."/>
            <person name="Bloom T."/>
            <person name="Chin C.W."/>
            <person name="Heiman D."/>
            <person name="Nicol R."/>
            <person name="Nusbaum C."/>
            <person name="Young S."/>
            <person name="Wilkinson J."/>
            <person name="Worley K.C."/>
            <person name="Kovar C.L."/>
            <person name="Muzny D.M."/>
            <person name="Gibbs R.A."/>
            <person name="Cree A."/>
            <person name="Dihn H.H."/>
            <person name="Fowler G."/>
            <person name="Jhangiani S."/>
            <person name="Joshi V."/>
            <person name="Lee S."/>
            <person name="Lewis L.R."/>
            <person name="Nazareth L.V."/>
            <person name="Okwuonu G."/>
            <person name="Santibanez J."/>
            <person name="Warren W.C."/>
            <person name="Mardis E.R."/>
            <person name="Weinstock G.M."/>
            <person name="Wilson R.K."/>
            <person name="Delehaunty K."/>
            <person name="Dooling D."/>
            <person name="Fronik C."/>
            <person name="Fulton L."/>
            <person name="Fulton B."/>
            <person name="Graves T."/>
            <person name="Minx P."/>
            <person name="Sodergren E."/>
            <person name="Birney E."/>
            <person name="Margulies E.H."/>
            <person name="Herrero J."/>
            <person name="Green E.D."/>
            <person name="Haussler D."/>
            <person name="Siepel A."/>
            <person name="Goldman N."/>
            <person name="Pollard K.S."/>
            <person name="Pedersen J.S."/>
            <person name="Lander E.S."/>
            <person name="Kellis M."/>
        </authorList>
    </citation>
    <scope>NUCLEOTIDE SEQUENCE [LARGE SCALE GENOMIC DNA]</scope>
    <source>
        <strain evidence="10 11">Thorbecke inbred</strain>
    </source>
</reference>
<dbReference type="EMBL" id="AAGW02024197">
    <property type="status" value="NOT_ANNOTATED_CDS"/>
    <property type="molecule type" value="Genomic_DNA"/>
</dbReference>
<dbReference type="InterPro" id="IPR051006">
    <property type="entry name" value="TCR_variable_domain"/>
</dbReference>
<evidence type="ECO:0000256" key="2">
    <source>
        <dbReference type="ARBA" id="ARBA00022859"/>
    </source>
</evidence>
<dbReference type="InParanoid" id="G1THQ1"/>
<protein>
    <submittedName>
        <fullName evidence="10">T cell receptor alpha variable 23/delta variable 6</fullName>
    </submittedName>
</protein>